<evidence type="ECO:0000259" key="13">
    <source>
        <dbReference type="Pfam" id="PF00763"/>
    </source>
</evidence>
<evidence type="ECO:0000256" key="12">
    <source>
        <dbReference type="HAMAP-Rule" id="MF_01576"/>
    </source>
</evidence>
<evidence type="ECO:0000256" key="4">
    <source>
        <dbReference type="ARBA" id="ARBA00022605"/>
    </source>
</evidence>
<dbReference type="InterPro" id="IPR036291">
    <property type="entry name" value="NAD(P)-bd_dom_sf"/>
</dbReference>
<evidence type="ECO:0000256" key="10">
    <source>
        <dbReference type="ARBA" id="ARBA00023167"/>
    </source>
</evidence>
<keyword evidence="10 12" id="KW-0486">Methionine biosynthesis</keyword>
<feature type="domain" description="Tetrahydrofolate dehydrogenase/cyclohydrolase catalytic" evidence="13">
    <location>
        <begin position="5"/>
        <end position="119"/>
    </location>
</feature>
<dbReference type="InterPro" id="IPR020630">
    <property type="entry name" value="THF_DH/CycHdrlase_cat_dom"/>
</dbReference>
<dbReference type="GO" id="GO:0035999">
    <property type="term" value="P:tetrahydrofolate interconversion"/>
    <property type="evidence" value="ECO:0007669"/>
    <property type="project" value="UniProtKB-UniRule"/>
</dbReference>
<evidence type="ECO:0000256" key="5">
    <source>
        <dbReference type="ARBA" id="ARBA00022755"/>
    </source>
</evidence>
<comment type="function">
    <text evidence="12">Catalyzes the oxidation of 5,10-methylenetetrahydrofolate to 5,10-methenyltetrahydrofolate and then the hydrolysis of 5,10-methenyltetrahydrofolate to 10-formyltetrahydrofolate.</text>
</comment>
<comment type="pathway">
    <text evidence="1 12">One-carbon metabolism; tetrahydrofolate interconversion.</text>
</comment>
<dbReference type="Gene3D" id="3.40.50.720">
    <property type="entry name" value="NAD(P)-binding Rossmann-like Domain"/>
    <property type="match status" value="1"/>
</dbReference>
<dbReference type="GO" id="GO:0000105">
    <property type="term" value="P:L-histidine biosynthetic process"/>
    <property type="evidence" value="ECO:0007669"/>
    <property type="project" value="UniProtKB-KW"/>
</dbReference>
<dbReference type="InterPro" id="IPR020631">
    <property type="entry name" value="THF_DH/CycHdrlase_NAD-bd_dom"/>
</dbReference>
<comment type="caution">
    <text evidence="12">Lacks conserved residue(s) required for the propagation of feature annotation.</text>
</comment>
<dbReference type="GO" id="GO:0009086">
    <property type="term" value="P:methionine biosynthetic process"/>
    <property type="evidence" value="ECO:0007669"/>
    <property type="project" value="UniProtKB-KW"/>
</dbReference>
<keyword evidence="8 12" id="KW-0560">Oxidoreductase</keyword>
<keyword evidence="4 12" id="KW-0028">Amino-acid biosynthesis</keyword>
<dbReference type="Proteomes" id="UP000305675">
    <property type="component" value="Unassembled WGS sequence"/>
</dbReference>
<dbReference type="UniPathway" id="UPA00193"/>
<organism evidence="15 16">
    <name type="scientific">Ferrimonas aestuarii</name>
    <dbReference type="NCBI Taxonomy" id="2569539"/>
    <lineage>
        <taxon>Bacteria</taxon>
        <taxon>Pseudomonadati</taxon>
        <taxon>Pseudomonadota</taxon>
        <taxon>Gammaproteobacteria</taxon>
        <taxon>Alteromonadales</taxon>
        <taxon>Ferrimonadaceae</taxon>
        <taxon>Ferrimonas</taxon>
    </lineage>
</organism>
<sequence length="287" mass="30466">MAKVIDGKAIADAMMNELAVRIESLKSDHRAPALAVVLVGSDAASEIYVRNKIRRCEQLGVRSIEHRLPETTQQSDLLGIITSLNNDEQIDGILVQMPLPTHIDEKRVLNAIRPDKDVDGFHPVNVGRLSLGEADAIAPCTPQGCVTLAKSVLGPDLSGKRVAIVGRSNIVGKPAAALFLAENCTVQMLHSKTESPQQLAAQADILVVAAGRAHLVDESWVKPGAVVIDVGINRVQQPTGSKLLGDVDFDSVTQVAAAVTPVPGGVGPMTIAYLLHNTFQCYLKSVG</sequence>
<dbReference type="FunFam" id="3.40.50.10860:FF:000005">
    <property type="entry name" value="C-1-tetrahydrofolate synthase, cytoplasmic, putative"/>
    <property type="match status" value="1"/>
</dbReference>
<dbReference type="Pfam" id="PF00763">
    <property type="entry name" value="THF_DHG_CYH"/>
    <property type="match status" value="1"/>
</dbReference>
<keyword evidence="16" id="KW-1185">Reference proteome</keyword>
<evidence type="ECO:0000256" key="11">
    <source>
        <dbReference type="ARBA" id="ARBA00023268"/>
    </source>
</evidence>
<dbReference type="PROSITE" id="PS00767">
    <property type="entry name" value="THF_DHG_CYH_2"/>
    <property type="match status" value="1"/>
</dbReference>
<evidence type="ECO:0000256" key="7">
    <source>
        <dbReference type="ARBA" id="ARBA00022857"/>
    </source>
</evidence>
<feature type="binding site" evidence="12">
    <location>
        <position position="232"/>
    </location>
    <ligand>
        <name>NADP(+)</name>
        <dbReference type="ChEBI" id="CHEBI:58349"/>
    </ligand>
</feature>
<dbReference type="AlphaFoldDB" id="A0A4V5NWH8"/>
<dbReference type="HAMAP" id="MF_01576">
    <property type="entry name" value="THF_DHG_CYH"/>
    <property type="match status" value="1"/>
</dbReference>
<feature type="binding site" evidence="12">
    <location>
        <begin position="166"/>
        <end position="168"/>
    </location>
    <ligand>
        <name>NADP(+)</name>
        <dbReference type="ChEBI" id="CHEBI:58349"/>
    </ligand>
</feature>
<comment type="similarity">
    <text evidence="12">Belongs to the tetrahydrofolate dehydrogenase/cyclohydrolase family.</text>
</comment>
<keyword evidence="5 12" id="KW-0658">Purine biosynthesis</keyword>
<comment type="subunit">
    <text evidence="2 12">Homodimer.</text>
</comment>
<evidence type="ECO:0000256" key="1">
    <source>
        <dbReference type="ARBA" id="ARBA00004777"/>
    </source>
</evidence>
<dbReference type="PROSITE" id="PS00766">
    <property type="entry name" value="THF_DHG_CYH_1"/>
    <property type="match status" value="1"/>
</dbReference>
<accession>A0A4V5NWH8</accession>
<dbReference type="EMBL" id="SWCJ01000002">
    <property type="protein sequence ID" value="TKB57542.1"/>
    <property type="molecule type" value="Genomic_DNA"/>
</dbReference>
<dbReference type="SUPFAM" id="SSF51735">
    <property type="entry name" value="NAD(P)-binding Rossmann-fold domains"/>
    <property type="match status" value="1"/>
</dbReference>
<comment type="catalytic activity">
    <reaction evidence="12">
        <text>(6R)-5,10-methenyltetrahydrofolate + H2O = (6R)-10-formyltetrahydrofolate + H(+)</text>
        <dbReference type="Rhea" id="RHEA:23700"/>
        <dbReference type="ChEBI" id="CHEBI:15377"/>
        <dbReference type="ChEBI" id="CHEBI:15378"/>
        <dbReference type="ChEBI" id="CHEBI:57455"/>
        <dbReference type="ChEBI" id="CHEBI:195366"/>
        <dbReference type="EC" id="3.5.4.9"/>
    </reaction>
</comment>
<dbReference type="PANTHER" id="PTHR48099">
    <property type="entry name" value="C-1-TETRAHYDROFOLATE SYNTHASE, CYTOPLASMIC-RELATED"/>
    <property type="match status" value="1"/>
</dbReference>
<keyword evidence="3 12" id="KW-0554">One-carbon metabolism</keyword>
<gene>
    <name evidence="12" type="primary">folD</name>
    <name evidence="15" type="ORF">FCL42_04525</name>
</gene>
<dbReference type="InterPro" id="IPR020867">
    <property type="entry name" value="THF_DH/CycHdrlase_CS"/>
</dbReference>
<protein>
    <recommendedName>
        <fullName evidence="12">Bifunctional protein FolD</fullName>
    </recommendedName>
    <domain>
        <recommendedName>
            <fullName evidence="12">Methylenetetrahydrofolate dehydrogenase</fullName>
            <ecNumber evidence="12">1.5.1.5</ecNumber>
        </recommendedName>
    </domain>
    <domain>
        <recommendedName>
            <fullName evidence="12">Methenyltetrahydrofolate cyclohydrolase</fullName>
            <ecNumber evidence="12">3.5.4.9</ecNumber>
        </recommendedName>
    </domain>
</protein>
<dbReference type="PRINTS" id="PR00085">
    <property type="entry name" value="THFDHDRGNASE"/>
</dbReference>
<dbReference type="SUPFAM" id="SSF53223">
    <property type="entry name" value="Aminoacid dehydrogenase-like, N-terminal domain"/>
    <property type="match status" value="1"/>
</dbReference>
<keyword evidence="6 12" id="KW-0378">Hydrolase</keyword>
<keyword evidence="9 12" id="KW-0368">Histidine biosynthesis</keyword>
<dbReference type="PANTHER" id="PTHR48099:SF5">
    <property type="entry name" value="C-1-TETRAHYDROFOLATE SYNTHASE, CYTOPLASMIC"/>
    <property type="match status" value="1"/>
</dbReference>
<reference evidence="15 16" key="1">
    <citation type="submission" date="2019-04" db="EMBL/GenBank/DDBJ databases">
        <authorList>
            <person name="Hwang J.C."/>
        </authorList>
    </citation>
    <scope>NUCLEOTIDE SEQUENCE [LARGE SCALE GENOMIC DNA]</scope>
    <source>
        <strain evidence="15 16">IMCC35002</strain>
    </source>
</reference>
<evidence type="ECO:0000256" key="9">
    <source>
        <dbReference type="ARBA" id="ARBA00023102"/>
    </source>
</evidence>
<dbReference type="GO" id="GO:0005829">
    <property type="term" value="C:cytosol"/>
    <property type="evidence" value="ECO:0007669"/>
    <property type="project" value="TreeGrafter"/>
</dbReference>
<proteinExistence type="inferred from homology"/>
<dbReference type="InterPro" id="IPR000672">
    <property type="entry name" value="THF_DH/CycHdrlase"/>
</dbReference>
<evidence type="ECO:0000256" key="8">
    <source>
        <dbReference type="ARBA" id="ARBA00023002"/>
    </source>
</evidence>
<keyword evidence="7 12" id="KW-0521">NADP</keyword>
<comment type="catalytic activity">
    <reaction evidence="12">
        <text>(6R)-5,10-methylene-5,6,7,8-tetrahydrofolate + NADP(+) = (6R)-5,10-methenyltetrahydrofolate + NADPH</text>
        <dbReference type="Rhea" id="RHEA:22812"/>
        <dbReference type="ChEBI" id="CHEBI:15636"/>
        <dbReference type="ChEBI" id="CHEBI:57455"/>
        <dbReference type="ChEBI" id="CHEBI:57783"/>
        <dbReference type="ChEBI" id="CHEBI:58349"/>
        <dbReference type="EC" id="1.5.1.5"/>
    </reaction>
</comment>
<dbReference type="Pfam" id="PF02882">
    <property type="entry name" value="THF_DHG_CYH_C"/>
    <property type="match status" value="1"/>
</dbReference>
<dbReference type="FunFam" id="3.40.50.720:FF:000006">
    <property type="entry name" value="Bifunctional protein FolD"/>
    <property type="match status" value="1"/>
</dbReference>
<dbReference type="RefSeq" id="WP_136862187.1">
    <property type="nucleotide sequence ID" value="NZ_SWCJ01000002.1"/>
</dbReference>
<dbReference type="EC" id="1.5.1.5" evidence="12"/>
<dbReference type="EC" id="3.5.4.9" evidence="12"/>
<dbReference type="GO" id="GO:0004488">
    <property type="term" value="F:methylenetetrahydrofolate dehydrogenase (NADP+) activity"/>
    <property type="evidence" value="ECO:0007669"/>
    <property type="project" value="UniProtKB-UniRule"/>
</dbReference>
<feature type="domain" description="Tetrahydrofolate dehydrogenase/cyclohydrolase NAD(P)-binding" evidence="14">
    <location>
        <begin position="139"/>
        <end position="283"/>
    </location>
</feature>
<evidence type="ECO:0000256" key="6">
    <source>
        <dbReference type="ARBA" id="ARBA00022801"/>
    </source>
</evidence>
<name>A0A4V5NWH8_9GAMM</name>
<dbReference type="Gene3D" id="3.40.50.10860">
    <property type="entry name" value="Leucine Dehydrogenase, chain A, domain 1"/>
    <property type="match status" value="1"/>
</dbReference>
<evidence type="ECO:0000256" key="2">
    <source>
        <dbReference type="ARBA" id="ARBA00011738"/>
    </source>
</evidence>
<dbReference type="GO" id="GO:0006164">
    <property type="term" value="P:purine nucleotide biosynthetic process"/>
    <property type="evidence" value="ECO:0007669"/>
    <property type="project" value="UniProtKB-KW"/>
</dbReference>
<evidence type="ECO:0000313" key="15">
    <source>
        <dbReference type="EMBL" id="TKB57542.1"/>
    </source>
</evidence>
<evidence type="ECO:0000256" key="3">
    <source>
        <dbReference type="ARBA" id="ARBA00022563"/>
    </source>
</evidence>
<evidence type="ECO:0000259" key="14">
    <source>
        <dbReference type="Pfam" id="PF02882"/>
    </source>
</evidence>
<dbReference type="GO" id="GO:0004477">
    <property type="term" value="F:methenyltetrahydrofolate cyclohydrolase activity"/>
    <property type="evidence" value="ECO:0007669"/>
    <property type="project" value="UniProtKB-UniRule"/>
</dbReference>
<evidence type="ECO:0000313" key="16">
    <source>
        <dbReference type="Proteomes" id="UP000305675"/>
    </source>
</evidence>
<dbReference type="OrthoDB" id="9803580at2"/>
<comment type="caution">
    <text evidence="15">The sequence shown here is derived from an EMBL/GenBank/DDBJ whole genome shotgun (WGS) entry which is preliminary data.</text>
</comment>
<keyword evidence="11 12" id="KW-0511">Multifunctional enzyme</keyword>
<dbReference type="CDD" id="cd01080">
    <property type="entry name" value="NAD_bind_m-THF_DH_Cyclohyd"/>
    <property type="match status" value="1"/>
</dbReference>
<dbReference type="InterPro" id="IPR046346">
    <property type="entry name" value="Aminoacid_DH-like_N_sf"/>
</dbReference>